<dbReference type="GO" id="GO:0005524">
    <property type="term" value="F:ATP binding"/>
    <property type="evidence" value="ECO:0007669"/>
    <property type="project" value="UniProtKB-KW"/>
</dbReference>
<dbReference type="SUPFAM" id="SSF52540">
    <property type="entry name" value="P-loop containing nucleoside triphosphate hydrolases"/>
    <property type="match status" value="1"/>
</dbReference>
<keyword evidence="1" id="KW-0813">Transport</keyword>
<evidence type="ECO:0000259" key="4">
    <source>
        <dbReference type="PROSITE" id="PS50893"/>
    </source>
</evidence>
<dbReference type="CDD" id="cd03293">
    <property type="entry name" value="ABC_NrtD_SsuB_transporters"/>
    <property type="match status" value="1"/>
</dbReference>
<proteinExistence type="predicted"/>
<evidence type="ECO:0000256" key="1">
    <source>
        <dbReference type="ARBA" id="ARBA00022448"/>
    </source>
</evidence>
<dbReference type="Pfam" id="PF00005">
    <property type="entry name" value="ABC_tran"/>
    <property type="match status" value="1"/>
</dbReference>
<keyword evidence="3 5" id="KW-0067">ATP-binding</keyword>
<accession>A0ABT7PML8</accession>
<dbReference type="PANTHER" id="PTHR42788:SF20">
    <property type="entry name" value="ABC TRANSPORTER ATP-BINDING PROTEIN"/>
    <property type="match status" value="1"/>
</dbReference>
<evidence type="ECO:0000256" key="2">
    <source>
        <dbReference type="ARBA" id="ARBA00022741"/>
    </source>
</evidence>
<name>A0ABT7PML8_9BACT</name>
<dbReference type="InterPro" id="IPR027417">
    <property type="entry name" value="P-loop_NTPase"/>
</dbReference>
<evidence type="ECO:0000256" key="3">
    <source>
        <dbReference type="ARBA" id="ARBA00022840"/>
    </source>
</evidence>
<evidence type="ECO:0000313" key="5">
    <source>
        <dbReference type="EMBL" id="MDM4017757.1"/>
    </source>
</evidence>
<reference evidence="5 6" key="1">
    <citation type="submission" date="2023-06" db="EMBL/GenBank/DDBJ databases">
        <title>Roseiconus lacunae JC819 isolated from Gulf of Mannar region, Tamil Nadu.</title>
        <authorList>
            <person name="Pk S."/>
            <person name="Ch S."/>
            <person name="Ch V.R."/>
        </authorList>
    </citation>
    <scope>NUCLEOTIDE SEQUENCE [LARGE SCALE GENOMIC DNA]</scope>
    <source>
        <strain evidence="5 6">JC819</strain>
    </source>
</reference>
<dbReference type="RefSeq" id="WP_289165288.1">
    <property type="nucleotide sequence ID" value="NZ_JASZZN010000016.1"/>
</dbReference>
<dbReference type="InterPro" id="IPR017871">
    <property type="entry name" value="ABC_transporter-like_CS"/>
</dbReference>
<dbReference type="InterPro" id="IPR003593">
    <property type="entry name" value="AAA+_ATPase"/>
</dbReference>
<sequence>MSIPESTHCSSIHCDRVTVAFGDQVAVSDVSLDVERGEILSLIGPSGCGKTTLLRSIAGLNSVTSGEVRITPAAIANEGQIGFVFQSPALLPWATTLQNVMLPLQLIGYGSGRTRREKALASLASVQLDHAADLRPDELSGGMQMRASIARALVTEPKVLLLDEPFAALDDMLRNDLGRLLLSLWQRQRFTAVMVTHNISESILLSTRIAVMRAGALESVLPNPVAWPRSPAQMRTQAFAEFLGVVSDHLRGRSEEQPERSVMSDGGGS</sequence>
<dbReference type="InterPro" id="IPR050166">
    <property type="entry name" value="ABC_transporter_ATP-bind"/>
</dbReference>
<dbReference type="PROSITE" id="PS50893">
    <property type="entry name" value="ABC_TRANSPORTER_2"/>
    <property type="match status" value="1"/>
</dbReference>
<dbReference type="PANTHER" id="PTHR42788">
    <property type="entry name" value="TAURINE IMPORT ATP-BINDING PROTEIN-RELATED"/>
    <property type="match status" value="1"/>
</dbReference>
<keyword evidence="2" id="KW-0547">Nucleotide-binding</keyword>
<dbReference type="EMBL" id="JASZZN010000016">
    <property type="protein sequence ID" value="MDM4017757.1"/>
    <property type="molecule type" value="Genomic_DNA"/>
</dbReference>
<organism evidence="5 6">
    <name type="scientific">Roseiconus lacunae</name>
    <dbReference type="NCBI Taxonomy" id="2605694"/>
    <lineage>
        <taxon>Bacteria</taxon>
        <taxon>Pseudomonadati</taxon>
        <taxon>Planctomycetota</taxon>
        <taxon>Planctomycetia</taxon>
        <taxon>Pirellulales</taxon>
        <taxon>Pirellulaceae</taxon>
        <taxon>Roseiconus</taxon>
    </lineage>
</organism>
<protein>
    <submittedName>
        <fullName evidence="5">ABC transporter ATP-binding protein</fullName>
    </submittedName>
</protein>
<dbReference type="Proteomes" id="UP001239462">
    <property type="component" value="Unassembled WGS sequence"/>
</dbReference>
<dbReference type="SMART" id="SM00382">
    <property type="entry name" value="AAA"/>
    <property type="match status" value="1"/>
</dbReference>
<dbReference type="InterPro" id="IPR003439">
    <property type="entry name" value="ABC_transporter-like_ATP-bd"/>
</dbReference>
<gene>
    <name evidence="5" type="ORF">QTN89_20075</name>
</gene>
<keyword evidence="6" id="KW-1185">Reference proteome</keyword>
<dbReference type="PROSITE" id="PS00211">
    <property type="entry name" value="ABC_TRANSPORTER_1"/>
    <property type="match status" value="1"/>
</dbReference>
<dbReference type="Gene3D" id="3.40.50.300">
    <property type="entry name" value="P-loop containing nucleotide triphosphate hydrolases"/>
    <property type="match status" value="1"/>
</dbReference>
<evidence type="ECO:0000313" key="6">
    <source>
        <dbReference type="Proteomes" id="UP001239462"/>
    </source>
</evidence>
<feature type="domain" description="ABC transporter" evidence="4">
    <location>
        <begin position="12"/>
        <end position="239"/>
    </location>
</feature>
<comment type="caution">
    <text evidence="5">The sequence shown here is derived from an EMBL/GenBank/DDBJ whole genome shotgun (WGS) entry which is preliminary data.</text>
</comment>